<evidence type="ECO:0008006" key="4">
    <source>
        <dbReference type="Google" id="ProtNLM"/>
    </source>
</evidence>
<evidence type="ECO:0000256" key="1">
    <source>
        <dbReference type="SAM" id="SignalP"/>
    </source>
</evidence>
<name>A0A9P8Q746_WICPI</name>
<feature type="signal peptide" evidence="1">
    <location>
        <begin position="1"/>
        <end position="22"/>
    </location>
</feature>
<proteinExistence type="predicted"/>
<evidence type="ECO:0000313" key="3">
    <source>
        <dbReference type="Proteomes" id="UP000774326"/>
    </source>
</evidence>
<dbReference type="EMBL" id="JAEUBG010002635">
    <property type="protein sequence ID" value="KAH3684297.1"/>
    <property type="molecule type" value="Genomic_DNA"/>
</dbReference>
<dbReference type="Proteomes" id="UP000774326">
    <property type="component" value="Unassembled WGS sequence"/>
</dbReference>
<reference evidence="2" key="1">
    <citation type="journal article" date="2021" name="Open Biol.">
        <title>Shared evolutionary footprints suggest mitochondrial oxidative damage underlies multiple complex I losses in fungi.</title>
        <authorList>
            <person name="Schikora-Tamarit M.A."/>
            <person name="Marcet-Houben M."/>
            <person name="Nosek J."/>
            <person name="Gabaldon T."/>
        </authorList>
    </citation>
    <scope>NUCLEOTIDE SEQUENCE</scope>
    <source>
        <strain evidence="2">CBS2887</strain>
    </source>
</reference>
<protein>
    <recommendedName>
        <fullName evidence="4">Secreted protein</fullName>
    </recommendedName>
</protein>
<feature type="chain" id="PRO_5040262689" description="Secreted protein" evidence="1">
    <location>
        <begin position="23"/>
        <end position="391"/>
    </location>
</feature>
<comment type="caution">
    <text evidence="2">The sequence shown here is derived from an EMBL/GenBank/DDBJ whole genome shotgun (WGS) entry which is preliminary data.</text>
</comment>
<dbReference type="AlphaFoldDB" id="A0A9P8Q746"/>
<reference evidence="2" key="2">
    <citation type="submission" date="2021-01" db="EMBL/GenBank/DDBJ databases">
        <authorList>
            <person name="Schikora-Tamarit M.A."/>
        </authorList>
    </citation>
    <scope>NUCLEOTIDE SEQUENCE</scope>
    <source>
        <strain evidence="2">CBS2887</strain>
    </source>
</reference>
<sequence>MAANLLMVFQIIIIMISTCSIAADVHRPLHGPPNMLYRRDSTPQPSVDPSFETFLKNNNNHQHSLNALHFQDSFNCAIEGANNSCFQGAFSYFATNASVMKLNSTNTTTHSKTNPKQVTLLDGIYAKKPTSVSRFRLAYSGLSASGAVDHQLVFSTLFNGTWFGENGFSEMLTRTNGLKDIFDSLDILYPKMFLQCVNAENSQIKKAYPSEDLGYFENLSFKPRNIDSNQTSTIGSFDSSLRFPNHENLQIKQIPNKKLSKLTKIRHTFRYELVNSKDKTFNKCSGIGYILEFTYSPQLHTVTYQFTTPITYKDPNQAPQCSEMFKNDEKRNLGIHWSEIINTCRNELYYFLQSANTFDGGAQVHLRHSGPLSTTKNFNNISKIQDPWANY</sequence>
<keyword evidence="1" id="KW-0732">Signal</keyword>
<gene>
    <name evidence="2" type="ORF">WICPIJ_004737</name>
</gene>
<keyword evidence="3" id="KW-1185">Reference proteome</keyword>
<evidence type="ECO:0000313" key="2">
    <source>
        <dbReference type="EMBL" id="KAH3684297.1"/>
    </source>
</evidence>
<accession>A0A9P8Q746</accession>
<organism evidence="2 3">
    <name type="scientific">Wickerhamomyces pijperi</name>
    <name type="common">Yeast</name>
    <name type="synonym">Pichia pijperi</name>
    <dbReference type="NCBI Taxonomy" id="599730"/>
    <lineage>
        <taxon>Eukaryota</taxon>
        <taxon>Fungi</taxon>
        <taxon>Dikarya</taxon>
        <taxon>Ascomycota</taxon>
        <taxon>Saccharomycotina</taxon>
        <taxon>Saccharomycetes</taxon>
        <taxon>Phaffomycetales</taxon>
        <taxon>Wickerhamomycetaceae</taxon>
        <taxon>Wickerhamomyces</taxon>
    </lineage>
</organism>